<evidence type="ECO:0000313" key="2">
    <source>
        <dbReference type="EMBL" id="MBT0963666.1"/>
    </source>
</evidence>
<gene>
    <name evidence="2" type="ORF">I8J34_21005</name>
</gene>
<reference evidence="3" key="1">
    <citation type="journal article" date="2022" name="ISME J.">
        <title>Genetic and phylogenetic analysis of dissimilatory iodate-reducing bacteria identifies potential niches across the world's oceans.</title>
        <authorList>
            <person name="Reyes-Umana V."/>
            <person name="Henning Z."/>
            <person name="Lee K."/>
            <person name="Barnum T.P."/>
            <person name="Coates J.D."/>
        </authorList>
    </citation>
    <scope>NUCLEOTIDE SEQUENCE [LARGE SCALE GENOMIC DNA]</scope>
    <source>
        <strain evidence="3">IR12</strain>
    </source>
</reference>
<dbReference type="EMBL" id="JAEKFT010000035">
    <property type="protein sequence ID" value="MBT0963666.1"/>
    <property type="molecule type" value="Genomic_DNA"/>
</dbReference>
<accession>A0A944DEM9</accession>
<dbReference type="Proteomes" id="UP000694660">
    <property type="component" value="Unassembled WGS sequence"/>
</dbReference>
<dbReference type="AlphaFoldDB" id="A0A944DEM9"/>
<protein>
    <submittedName>
        <fullName evidence="2">DUF1840 domain-containing protein</fullName>
    </submittedName>
</protein>
<evidence type="ECO:0000313" key="3">
    <source>
        <dbReference type="Proteomes" id="UP000694660"/>
    </source>
</evidence>
<sequence length="111" mass="11964">MLTTFKSAAGADVIMLGKTARTMFEVLGKDPDSATGIITVEQLPAAIDRLKQAIAADKAARNDDTDGNGDETEEDKPRGMAAPVSFYQRAWPLLELLELSQKEGKPVTWGV</sequence>
<evidence type="ECO:0000256" key="1">
    <source>
        <dbReference type="SAM" id="MobiDB-lite"/>
    </source>
</evidence>
<proteinExistence type="predicted"/>
<name>A0A944DEM9_DENI1</name>
<keyword evidence="3" id="KW-1185">Reference proteome</keyword>
<dbReference type="Pfam" id="PF08895">
    <property type="entry name" value="DUF1840"/>
    <property type="match status" value="1"/>
</dbReference>
<comment type="caution">
    <text evidence="2">The sequence shown here is derived from an EMBL/GenBank/DDBJ whole genome shotgun (WGS) entry which is preliminary data.</text>
</comment>
<feature type="compositionally biased region" description="Acidic residues" evidence="1">
    <location>
        <begin position="65"/>
        <end position="74"/>
    </location>
</feature>
<organism evidence="2 3">
    <name type="scientific">Denitromonas iodatirespirans</name>
    <dbReference type="NCBI Taxonomy" id="2795389"/>
    <lineage>
        <taxon>Bacteria</taxon>
        <taxon>Pseudomonadati</taxon>
        <taxon>Pseudomonadota</taxon>
        <taxon>Betaproteobacteria</taxon>
        <taxon>Rhodocyclales</taxon>
        <taxon>Zoogloeaceae</taxon>
        <taxon>Denitromonas</taxon>
    </lineage>
</organism>
<dbReference type="InterPro" id="IPR014991">
    <property type="entry name" value="DUF1840"/>
</dbReference>
<feature type="region of interest" description="Disordered" evidence="1">
    <location>
        <begin position="56"/>
        <end position="81"/>
    </location>
</feature>
<dbReference type="RefSeq" id="WP_214363598.1">
    <property type="nucleotide sequence ID" value="NZ_JAEKFT010000035.1"/>
</dbReference>